<dbReference type="InterPro" id="IPR038729">
    <property type="entry name" value="Rad50/SbcC_AAA"/>
</dbReference>
<dbReference type="PANTHER" id="PTHR32114">
    <property type="entry name" value="ABC TRANSPORTER ABCH.3"/>
    <property type="match status" value="1"/>
</dbReference>
<feature type="coiled-coil region" evidence="4">
    <location>
        <begin position="242"/>
        <end position="273"/>
    </location>
</feature>
<comment type="similarity">
    <text evidence="1">Belongs to the SMC family. SbcC subfamily.</text>
</comment>
<keyword evidence="4" id="KW-0175">Coiled coil</keyword>
<dbReference type="RefSeq" id="WP_378110272.1">
    <property type="nucleotide sequence ID" value="NZ_JBHSNC010000010.1"/>
</dbReference>
<evidence type="ECO:0000313" key="7">
    <source>
        <dbReference type="Proteomes" id="UP001596108"/>
    </source>
</evidence>
<dbReference type="Pfam" id="PF13476">
    <property type="entry name" value="AAA_23"/>
    <property type="match status" value="1"/>
</dbReference>
<evidence type="ECO:0000256" key="2">
    <source>
        <dbReference type="ARBA" id="ARBA00011322"/>
    </source>
</evidence>
<protein>
    <recommendedName>
        <fullName evidence="3">Nuclease SbcCD subunit C</fullName>
    </recommendedName>
</protein>
<organism evidence="6 7">
    <name type="scientific">Cohnella yongneupensis</name>
    <dbReference type="NCBI Taxonomy" id="425006"/>
    <lineage>
        <taxon>Bacteria</taxon>
        <taxon>Bacillati</taxon>
        <taxon>Bacillota</taxon>
        <taxon>Bacilli</taxon>
        <taxon>Bacillales</taxon>
        <taxon>Paenibacillaceae</taxon>
        <taxon>Cohnella</taxon>
    </lineage>
</organism>
<feature type="domain" description="Rad50/SbcC-type AAA" evidence="5">
    <location>
        <begin position="7"/>
        <end position="261"/>
    </location>
</feature>
<dbReference type="InterPro" id="IPR027417">
    <property type="entry name" value="P-loop_NTPase"/>
</dbReference>
<evidence type="ECO:0000256" key="3">
    <source>
        <dbReference type="ARBA" id="ARBA00013368"/>
    </source>
</evidence>
<dbReference type="PANTHER" id="PTHR32114:SF2">
    <property type="entry name" value="ABC TRANSPORTER ABCH.3"/>
    <property type="match status" value="1"/>
</dbReference>
<accession>A0ABW0QUD8</accession>
<comment type="subunit">
    <text evidence="2">Heterodimer of SbcC and SbcD.</text>
</comment>
<dbReference type="Proteomes" id="UP001596108">
    <property type="component" value="Unassembled WGS sequence"/>
</dbReference>
<evidence type="ECO:0000313" key="6">
    <source>
        <dbReference type="EMBL" id="MFC5528435.1"/>
    </source>
</evidence>
<evidence type="ECO:0000256" key="4">
    <source>
        <dbReference type="SAM" id="Coils"/>
    </source>
</evidence>
<gene>
    <name evidence="6" type="ORF">ACFPQ4_03085</name>
</gene>
<dbReference type="Gene3D" id="3.40.50.300">
    <property type="entry name" value="P-loop containing nucleotide triphosphate hydrolases"/>
    <property type="match status" value="1"/>
</dbReference>
<sequence>MNISFKELRLRNFKNHRDLTVPLGAVTRITGQNGEGKSTIGEAITWALYGTDPLGNMLNKDLSPEPRNYEYDRVEVSLLLSVDGQQILFTRWIENGDTKYYINDVPVKATAYKDFVDSLIDKNLFLSLFSPGYFFSQKWEEQRALLLKNVQNPTAKEVLGHLPKPQADKLGELLKKSLLEDLDAKHRDNKTRKDRELIAARASAKTLQEQLDLAKPLTESELIELNKQLVDIDAKFKKQTDKREQDRENELLEQKLRSELERIKDRANAIASEHRLLGEQIRQIIDNPPNDICSVCQQPLIGEARELSILSATEKMADTTQQRAALGDTHKQLTKEYDAITIKLAEIPLPDHDPDEFRLLQETRQHIVDQIRSSESKERLAQSVNEAKAKEKETEASFKESVFILDAIKAYLAKEAEIMAEKVQGLFQTLTLQLFQENKGDGERKPYFEIHLNGKPYRKLSRGEQYTAGMELIEVLSKQYNVVAPIFLDNAESYTGAIRVMGQAIICRAVSGELFKITEG</sequence>
<keyword evidence="7" id="KW-1185">Reference proteome</keyword>
<dbReference type="EMBL" id="JBHSNC010000010">
    <property type="protein sequence ID" value="MFC5528435.1"/>
    <property type="molecule type" value="Genomic_DNA"/>
</dbReference>
<comment type="caution">
    <text evidence="6">The sequence shown here is derived from an EMBL/GenBank/DDBJ whole genome shotgun (WGS) entry which is preliminary data.</text>
</comment>
<proteinExistence type="inferred from homology"/>
<evidence type="ECO:0000259" key="5">
    <source>
        <dbReference type="Pfam" id="PF13476"/>
    </source>
</evidence>
<reference evidence="7" key="1">
    <citation type="journal article" date="2019" name="Int. J. Syst. Evol. Microbiol.">
        <title>The Global Catalogue of Microorganisms (GCM) 10K type strain sequencing project: providing services to taxonomists for standard genome sequencing and annotation.</title>
        <authorList>
            <consortium name="The Broad Institute Genomics Platform"/>
            <consortium name="The Broad Institute Genome Sequencing Center for Infectious Disease"/>
            <person name="Wu L."/>
            <person name="Ma J."/>
        </authorList>
    </citation>
    <scope>NUCLEOTIDE SEQUENCE [LARGE SCALE GENOMIC DNA]</scope>
    <source>
        <strain evidence="7">CGMCC 1.18578</strain>
    </source>
</reference>
<name>A0ABW0QUD8_9BACL</name>
<evidence type="ECO:0000256" key="1">
    <source>
        <dbReference type="ARBA" id="ARBA00006930"/>
    </source>
</evidence>
<dbReference type="SUPFAM" id="SSF52540">
    <property type="entry name" value="P-loop containing nucleoside triphosphate hydrolases"/>
    <property type="match status" value="1"/>
</dbReference>